<dbReference type="EMBL" id="KB097795">
    <property type="protein sequence ID" value="ESN89882.1"/>
    <property type="molecule type" value="Genomic_DNA"/>
</dbReference>
<organism evidence="3 4">
    <name type="scientific">Helobdella robusta</name>
    <name type="common">Californian leech</name>
    <dbReference type="NCBI Taxonomy" id="6412"/>
    <lineage>
        <taxon>Eukaryota</taxon>
        <taxon>Metazoa</taxon>
        <taxon>Spiralia</taxon>
        <taxon>Lophotrochozoa</taxon>
        <taxon>Annelida</taxon>
        <taxon>Clitellata</taxon>
        <taxon>Hirudinea</taxon>
        <taxon>Rhynchobdellida</taxon>
        <taxon>Glossiphoniidae</taxon>
        <taxon>Helobdella</taxon>
    </lineage>
</organism>
<feature type="compositionally biased region" description="Acidic residues" evidence="1">
    <location>
        <begin position="102"/>
        <end position="111"/>
    </location>
</feature>
<feature type="compositionally biased region" description="Low complexity" evidence="1">
    <location>
        <begin position="409"/>
        <end position="425"/>
    </location>
</feature>
<feature type="region of interest" description="Disordered" evidence="1">
    <location>
        <begin position="98"/>
        <end position="187"/>
    </location>
</feature>
<sequence>MAECSGSLSGTRCDKISSNRPNNILTWNTWIEKYSLPTGRERRHAERLSQVLHQTMSSRKEYFDSSCFGMSMNNRHHLIGDVRKEELSFVTADGDIEREGEQQQMEEEEEALSPLHLHLPGSPQNAARNKNNGTNLCTTGSHRTKDRRVPGQAADVRNNKFNKTNEIDNKSNNKNSNCNLPDVKSEEEERLTADQMWDNMIKTCGRSSNNTGLNMNKYAYEYDNHKDPTYNSYSSNKNNNENKLPNITLTSETKGFTPSGTTSAASTTTKMTTSTHRSPPQLAKTLTSTTATLKISTATTISTTSSLTSTTATIKKPFPFMIARKSISNMYPGTEKSTFSKNKLNSTNSLISHFTDLPTNLGSTTGARITSQTVSIKRTTLNSSSVYDFDDLTASKSKDHADNSNKLCNNKTDSNNNNSNDSCSIGNSNDSDASMNNNSATNVVNNCKLRGSVKTKAKNCLRDGGDGRGGEGARDENDGAISKYKLITTTSNKKLKKSIWTDEEEEDDDTKLFASNKLNNLTPTSSTTAAAPTTMLSTLSLTSHSSALNTSKPSLQPSKNKSLGLSSFFVLFLLN</sequence>
<feature type="compositionally biased region" description="Low complexity" evidence="1">
    <location>
        <begin position="112"/>
        <end position="123"/>
    </location>
</feature>
<name>T1FJ52_HELRO</name>
<reference evidence="2 4" key="2">
    <citation type="journal article" date="2013" name="Nature">
        <title>Insights into bilaterian evolution from three spiralian genomes.</title>
        <authorList>
            <person name="Simakov O."/>
            <person name="Marletaz F."/>
            <person name="Cho S.J."/>
            <person name="Edsinger-Gonzales E."/>
            <person name="Havlak P."/>
            <person name="Hellsten U."/>
            <person name="Kuo D.H."/>
            <person name="Larsson T."/>
            <person name="Lv J."/>
            <person name="Arendt D."/>
            <person name="Savage R."/>
            <person name="Osoegawa K."/>
            <person name="de Jong P."/>
            <person name="Grimwood J."/>
            <person name="Chapman J.A."/>
            <person name="Shapiro H."/>
            <person name="Aerts A."/>
            <person name="Otillar R.P."/>
            <person name="Terry A.Y."/>
            <person name="Boore J.L."/>
            <person name="Grigoriev I.V."/>
            <person name="Lindberg D.R."/>
            <person name="Seaver E.C."/>
            <person name="Weisblat D.A."/>
            <person name="Putnam N.H."/>
            <person name="Rokhsar D.S."/>
        </authorList>
    </citation>
    <scope>NUCLEOTIDE SEQUENCE</scope>
</reference>
<gene>
    <name evidence="3" type="primary">20208851</name>
    <name evidence="2" type="ORF">HELRODRAFT_183089</name>
</gene>
<reference evidence="4" key="1">
    <citation type="submission" date="2012-12" db="EMBL/GenBank/DDBJ databases">
        <authorList>
            <person name="Hellsten U."/>
            <person name="Grimwood J."/>
            <person name="Chapman J.A."/>
            <person name="Shapiro H."/>
            <person name="Aerts A."/>
            <person name="Otillar R.P."/>
            <person name="Terry A.Y."/>
            <person name="Boore J.L."/>
            <person name="Simakov O."/>
            <person name="Marletaz F."/>
            <person name="Cho S.-J."/>
            <person name="Edsinger-Gonzales E."/>
            <person name="Havlak P."/>
            <person name="Kuo D.-H."/>
            <person name="Larsson T."/>
            <person name="Lv J."/>
            <person name="Arendt D."/>
            <person name="Savage R."/>
            <person name="Osoegawa K."/>
            <person name="de Jong P."/>
            <person name="Lindberg D.R."/>
            <person name="Seaver E.C."/>
            <person name="Weisblat D.A."/>
            <person name="Putnam N.H."/>
            <person name="Grigoriev I.V."/>
            <person name="Rokhsar D.S."/>
        </authorList>
    </citation>
    <scope>NUCLEOTIDE SEQUENCE</scope>
</reference>
<reference evidence="3" key="3">
    <citation type="submission" date="2015-06" db="UniProtKB">
        <authorList>
            <consortium name="EnsemblMetazoa"/>
        </authorList>
    </citation>
    <scope>IDENTIFICATION</scope>
</reference>
<feature type="region of interest" description="Disordered" evidence="1">
    <location>
        <begin position="395"/>
        <end position="425"/>
    </location>
</feature>
<feature type="region of interest" description="Disordered" evidence="1">
    <location>
        <begin position="235"/>
        <end position="282"/>
    </location>
</feature>
<dbReference type="KEGG" id="hro:HELRODRAFT_183089"/>
<feature type="compositionally biased region" description="Polar residues" evidence="1">
    <location>
        <begin position="245"/>
        <end position="256"/>
    </location>
</feature>
<dbReference type="AlphaFoldDB" id="T1FJ52"/>
<feature type="compositionally biased region" description="Polar residues" evidence="1">
    <location>
        <begin position="124"/>
        <end position="141"/>
    </location>
</feature>
<dbReference type="GeneID" id="20208851"/>
<dbReference type="InParanoid" id="T1FJ52"/>
<dbReference type="HOGENOM" id="CLU_474340_0_0_1"/>
<evidence type="ECO:0000256" key="1">
    <source>
        <dbReference type="SAM" id="MobiDB-lite"/>
    </source>
</evidence>
<dbReference type="RefSeq" id="XP_009032047.1">
    <property type="nucleotide sequence ID" value="XM_009033799.1"/>
</dbReference>
<dbReference type="CTD" id="20208851"/>
<keyword evidence="4" id="KW-1185">Reference proteome</keyword>
<dbReference type="EMBL" id="AMQM01008567">
    <property type="status" value="NOT_ANNOTATED_CDS"/>
    <property type="molecule type" value="Genomic_DNA"/>
</dbReference>
<proteinExistence type="predicted"/>
<accession>T1FJ52</accession>
<dbReference type="Proteomes" id="UP000015101">
    <property type="component" value="Unassembled WGS sequence"/>
</dbReference>
<feature type="compositionally biased region" description="Basic and acidic residues" evidence="1">
    <location>
        <begin position="460"/>
        <end position="477"/>
    </location>
</feature>
<feature type="compositionally biased region" description="Low complexity" evidence="1">
    <location>
        <begin position="257"/>
        <end position="275"/>
    </location>
</feature>
<evidence type="ECO:0000313" key="4">
    <source>
        <dbReference type="Proteomes" id="UP000015101"/>
    </source>
</evidence>
<feature type="region of interest" description="Disordered" evidence="1">
    <location>
        <begin position="458"/>
        <end position="477"/>
    </location>
</feature>
<evidence type="ECO:0000313" key="2">
    <source>
        <dbReference type="EMBL" id="ESN89882.1"/>
    </source>
</evidence>
<evidence type="ECO:0000313" key="3">
    <source>
        <dbReference type="EnsemblMetazoa" id="HelroP183089"/>
    </source>
</evidence>
<protein>
    <submittedName>
        <fullName evidence="2 3">Uncharacterized protein</fullName>
    </submittedName>
</protein>
<dbReference type="EnsemblMetazoa" id="HelroT183089">
    <property type="protein sequence ID" value="HelroP183089"/>
    <property type="gene ID" value="HelroG183089"/>
</dbReference>